<dbReference type="Proteomes" id="UP001162480">
    <property type="component" value="Chromosome 17"/>
</dbReference>
<name>A0AA36FF91_OCTVU</name>
<organism evidence="1 2">
    <name type="scientific">Octopus vulgaris</name>
    <name type="common">Common octopus</name>
    <dbReference type="NCBI Taxonomy" id="6645"/>
    <lineage>
        <taxon>Eukaryota</taxon>
        <taxon>Metazoa</taxon>
        <taxon>Spiralia</taxon>
        <taxon>Lophotrochozoa</taxon>
        <taxon>Mollusca</taxon>
        <taxon>Cephalopoda</taxon>
        <taxon>Coleoidea</taxon>
        <taxon>Octopodiformes</taxon>
        <taxon>Octopoda</taxon>
        <taxon>Incirrata</taxon>
        <taxon>Octopodidae</taxon>
        <taxon>Octopus</taxon>
    </lineage>
</organism>
<sequence>MTHKQGLMETAELETCRDLDEVKEMGVGWNTPYGNLFPTLQEQQYYSCGHGVLQHLMSSFHIQIPLLCVSFN</sequence>
<keyword evidence="2" id="KW-1185">Reference proteome</keyword>
<proteinExistence type="predicted"/>
<gene>
    <name evidence="1" type="ORF">OCTVUL_1B008467</name>
</gene>
<accession>A0AA36FF91</accession>
<dbReference type="AlphaFoldDB" id="A0AA36FF91"/>
<evidence type="ECO:0000313" key="2">
    <source>
        <dbReference type="Proteomes" id="UP001162480"/>
    </source>
</evidence>
<reference evidence="1" key="1">
    <citation type="submission" date="2023-08" db="EMBL/GenBank/DDBJ databases">
        <authorList>
            <person name="Alioto T."/>
            <person name="Alioto T."/>
            <person name="Gomez Garrido J."/>
        </authorList>
    </citation>
    <scope>NUCLEOTIDE SEQUENCE</scope>
</reference>
<dbReference type="EMBL" id="OX597830">
    <property type="protein sequence ID" value="CAI9734989.1"/>
    <property type="molecule type" value="Genomic_DNA"/>
</dbReference>
<protein>
    <submittedName>
        <fullName evidence="1">Uncharacterized protein</fullName>
    </submittedName>
</protein>
<evidence type="ECO:0000313" key="1">
    <source>
        <dbReference type="EMBL" id="CAI9734989.1"/>
    </source>
</evidence>